<accession>A0A811BPJ1</accession>
<dbReference type="Proteomes" id="UP001253637">
    <property type="component" value="Segment"/>
</dbReference>
<sequence>MATQCWVSTPFFVDVASVAHGAGQSRALSCQTKEMISREKSGRLSLVRLSGVGRLLLSEPCRSRQTDTRAYTPKREEKDFYSLNIFELGWTACVQRRPRIAVR</sequence>
<dbReference type="EMBL" id="LC625835">
    <property type="protein sequence ID" value="BCU02672.1"/>
    <property type="molecule type" value="Genomic_DNA"/>
</dbReference>
<reference evidence="1" key="1">
    <citation type="submission" date="2021-04" db="EMBL/GenBank/DDBJ databases">
        <title>Draft Genome Sequence of Pandoravirus japonicus, Isolated from the Sabaishi River of Niigata, Japan.</title>
        <authorList>
            <person name="Hosokawa N."/>
            <person name="Takahashi H."/>
            <person name="Aoki K."/>
            <person name="Takemura M."/>
        </authorList>
    </citation>
    <scope>NUCLEOTIDE SEQUENCE</scope>
</reference>
<name>A0A811BPJ1_9VIRU</name>
<evidence type="ECO:0000313" key="2">
    <source>
        <dbReference type="Proteomes" id="UP001253637"/>
    </source>
</evidence>
<proteinExistence type="predicted"/>
<organism evidence="1 2">
    <name type="scientific">Pandoravirus japonicus</name>
    <dbReference type="NCBI Taxonomy" id="2823154"/>
    <lineage>
        <taxon>Viruses</taxon>
        <taxon>Pandoravirus</taxon>
    </lineage>
</organism>
<evidence type="ECO:0000313" key="1">
    <source>
        <dbReference type="EMBL" id="BCU02672.1"/>
    </source>
</evidence>
<protein>
    <submittedName>
        <fullName evidence="1">Uncharacterized protein</fullName>
    </submittedName>
</protein>